<evidence type="ECO:0000313" key="15">
    <source>
        <dbReference type="Proteomes" id="UP000189810"/>
    </source>
</evidence>
<organism evidence="14 15">
    <name type="scientific">Thermocrinis minervae</name>
    <dbReference type="NCBI Taxonomy" id="381751"/>
    <lineage>
        <taxon>Bacteria</taxon>
        <taxon>Pseudomonadati</taxon>
        <taxon>Aquificota</taxon>
        <taxon>Aquificia</taxon>
        <taxon>Aquificales</taxon>
        <taxon>Aquificaceae</taxon>
        <taxon>Thermocrinis</taxon>
    </lineage>
</organism>
<feature type="domain" description="DNA polymerase III beta sliding clamp N-terminal" evidence="11">
    <location>
        <begin position="1"/>
        <end position="117"/>
    </location>
</feature>
<dbReference type="GO" id="GO:0003677">
    <property type="term" value="F:DNA binding"/>
    <property type="evidence" value="ECO:0007669"/>
    <property type="project" value="UniProtKB-UniRule"/>
</dbReference>
<evidence type="ECO:0000256" key="2">
    <source>
        <dbReference type="ARBA" id="ARBA00010752"/>
    </source>
</evidence>
<evidence type="ECO:0000259" key="12">
    <source>
        <dbReference type="Pfam" id="PF02767"/>
    </source>
</evidence>
<dbReference type="InterPro" id="IPR022634">
    <property type="entry name" value="DNA_polIII_beta_N"/>
</dbReference>
<keyword evidence="5 10" id="KW-0808">Transferase</keyword>
<dbReference type="EMBL" id="LT670846">
    <property type="protein sequence ID" value="SHK32657.1"/>
    <property type="molecule type" value="Genomic_DNA"/>
</dbReference>
<dbReference type="RefSeq" id="WP_079654644.1">
    <property type="nucleotide sequence ID" value="NZ_LT670846.1"/>
</dbReference>
<dbReference type="SMART" id="SM00480">
    <property type="entry name" value="POL3Bc"/>
    <property type="match status" value="1"/>
</dbReference>
<comment type="similarity">
    <text evidence="2 10">Belongs to the beta sliding clamp family.</text>
</comment>
<sequence>MKLIVDREEFYEALGKVKSATEKKSALPMLRNVLIQATSGKVMLKATDLENYLVYEVKARVLEEGSVALPADKLTAIFKNLVGVEASLELKDEKVIIQAGRSTFKLAVLNPEDFPEFPQPIMDSSLPPEIINRAIDKVEYAISKEDSRYALQGMLIRGVGDKTHFVGSDGTRLALYEGPIESTVDVIIPRKSLKVLKNLVKDQIHDLSVGKDESFLHIGGEGFVLSVRLLEGEYPDYLSVIPQDFNAIVLADAELLRGAIKRLSSIAEGSAFPVKVSFLSGAMLLEISEPEYGEGTEEIEIDYDGPSIELGFNGKHLLEALDSFDVDKVYIKVVDADSPVVIEAEDYERDPYRCVIMPMRL</sequence>
<evidence type="ECO:0000256" key="6">
    <source>
        <dbReference type="ARBA" id="ARBA00022695"/>
    </source>
</evidence>
<dbReference type="GO" id="GO:0008408">
    <property type="term" value="F:3'-5' exonuclease activity"/>
    <property type="evidence" value="ECO:0007669"/>
    <property type="project" value="InterPro"/>
</dbReference>
<dbReference type="CDD" id="cd00140">
    <property type="entry name" value="beta_clamp"/>
    <property type="match status" value="1"/>
</dbReference>
<evidence type="ECO:0000259" key="11">
    <source>
        <dbReference type="Pfam" id="PF00712"/>
    </source>
</evidence>
<evidence type="ECO:0000256" key="3">
    <source>
        <dbReference type="ARBA" id="ARBA00021035"/>
    </source>
</evidence>
<dbReference type="Gene3D" id="3.10.150.10">
    <property type="entry name" value="DNA Polymerase III, subunit A, domain 2"/>
    <property type="match status" value="1"/>
</dbReference>
<dbReference type="GO" id="GO:0006271">
    <property type="term" value="P:DNA strand elongation involved in DNA replication"/>
    <property type="evidence" value="ECO:0007669"/>
    <property type="project" value="TreeGrafter"/>
</dbReference>
<comment type="subunit">
    <text evidence="10">Forms a ring-shaped head-to-tail homodimer around DNA.</text>
</comment>
<comment type="subcellular location">
    <subcellularLocation>
        <location evidence="1 10">Cytoplasm</location>
    </subcellularLocation>
</comment>
<protein>
    <recommendedName>
        <fullName evidence="3 10">Beta sliding clamp</fullName>
    </recommendedName>
</protein>
<dbReference type="SUPFAM" id="SSF55979">
    <property type="entry name" value="DNA clamp"/>
    <property type="match status" value="3"/>
</dbReference>
<evidence type="ECO:0000256" key="5">
    <source>
        <dbReference type="ARBA" id="ARBA00022679"/>
    </source>
</evidence>
<dbReference type="Pfam" id="PF02767">
    <property type="entry name" value="DNA_pol3_beta_2"/>
    <property type="match status" value="1"/>
</dbReference>
<evidence type="ECO:0000256" key="4">
    <source>
        <dbReference type="ARBA" id="ARBA00022490"/>
    </source>
</evidence>
<dbReference type="PIRSF" id="PIRSF000804">
    <property type="entry name" value="DNA_pol_III_b"/>
    <property type="match status" value="1"/>
</dbReference>
<gene>
    <name evidence="14" type="ORF">SAMN05444391_0678</name>
</gene>
<keyword evidence="15" id="KW-1185">Reference proteome</keyword>
<keyword evidence="4 10" id="KW-0963">Cytoplasm</keyword>
<evidence type="ECO:0000256" key="1">
    <source>
        <dbReference type="ARBA" id="ARBA00004496"/>
    </source>
</evidence>
<evidence type="ECO:0000259" key="13">
    <source>
        <dbReference type="Pfam" id="PF02768"/>
    </source>
</evidence>
<dbReference type="InterPro" id="IPR022637">
    <property type="entry name" value="DNA_polIII_beta_cen"/>
</dbReference>
<evidence type="ECO:0000256" key="10">
    <source>
        <dbReference type="PIRNR" id="PIRNR000804"/>
    </source>
</evidence>
<name>A0A1M6RJY3_9AQUI</name>
<keyword evidence="9" id="KW-0238">DNA-binding</keyword>
<evidence type="ECO:0000256" key="9">
    <source>
        <dbReference type="ARBA" id="ARBA00023125"/>
    </source>
</evidence>
<comment type="function">
    <text evidence="10">Confers DNA tethering and processivity to DNA polymerases and other proteins. Acts as a clamp, forming a ring around DNA (a reaction catalyzed by the clamp-loading complex) which diffuses in an ATP-independent manner freely and bidirectionally along dsDNA. Initially characterized for its ability to contact the catalytic subunit of DNA polymerase III (Pol III), a complex, multichain enzyme responsible for most of the replicative synthesis in bacteria; Pol III exhibits 3'-5' exonuclease proofreading activity. The beta chain is required for initiation of replication as well as for processivity of DNA replication.</text>
</comment>
<dbReference type="Pfam" id="PF02768">
    <property type="entry name" value="DNA_pol3_beta_3"/>
    <property type="match status" value="1"/>
</dbReference>
<dbReference type="Pfam" id="PF00712">
    <property type="entry name" value="DNA_pol3_beta"/>
    <property type="match status" value="1"/>
</dbReference>
<evidence type="ECO:0000313" key="14">
    <source>
        <dbReference type="EMBL" id="SHK32657.1"/>
    </source>
</evidence>
<evidence type="ECO:0000256" key="7">
    <source>
        <dbReference type="ARBA" id="ARBA00022705"/>
    </source>
</evidence>
<dbReference type="InterPro" id="IPR046938">
    <property type="entry name" value="DNA_clamp_sf"/>
</dbReference>
<accession>A0A1M6RJY3</accession>
<keyword evidence="8 10" id="KW-0239">DNA-directed DNA polymerase</keyword>
<dbReference type="Proteomes" id="UP000189810">
    <property type="component" value="Chromosome I"/>
</dbReference>
<dbReference type="STRING" id="381751.SAMN05444391_0678"/>
<dbReference type="InterPro" id="IPR022635">
    <property type="entry name" value="DNA_polIII_beta_C"/>
</dbReference>
<dbReference type="GO" id="GO:0005737">
    <property type="term" value="C:cytoplasm"/>
    <property type="evidence" value="ECO:0007669"/>
    <property type="project" value="UniProtKB-SubCell"/>
</dbReference>
<dbReference type="GO" id="GO:0009360">
    <property type="term" value="C:DNA polymerase III complex"/>
    <property type="evidence" value="ECO:0007669"/>
    <property type="project" value="InterPro"/>
</dbReference>
<dbReference type="PANTHER" id="PTHR30478">
    <property type="entry name" value="DNA POLYMERASE III SUBUNIT BETA"/>
    <property type="match status" value="1"/>
</dbReference>
<dbReference type="NCBIfam" id="TIGR00663">
    <property type="entry name" value="dnan"/>
    <property type="match status" value="1"/>
</dbReference>
<dbReference type="InterPro" id="IPR001001">
    <property type="entry name" value="DNA_polIII_beta"/>
</dbReference>
<evidence type="ECO:0000256" key="8">
    <source>
        <dbReference type="ARBA" id="ARBA00022932"/>
    </source>
</evidence>
<dbReference type="AlphaFoldDB" id="A0A1M6RJY3"/>
<dbReference type="OrthoDB" id="8421503at2"/>
<keyword evidence="6 10" id="KW-0548">Nucleotidyltransferase</keyword>
<feature type="domain" description="DNA polymerase III beta sliding clamp central" evidence="12">
    <location>
        <begin position="126"/>
        <end position="236"/>
    </location>
</feature>
<feature type="domain" description="DNA polymerase III beta sliding clamp C-terminal" evidence="13">
    <location>
        <begin position="239"/>
        <end position="360"/>
    </location>
</feature>
<dbReference type="GO" id="GO:0003887">
    <property type="term" value="F:DNA-directed DNA polymerase activity"/>
    <property type="evidence" value="ECO:0007669"/>
    <property type="project" value="UniProtKB-UniRule"/>
</dbReference>
<dbReference type="PANTHER" id="PTHR30478:SF0">
    <property type="entry name" value="BETA SLIDING CLAMP"/>
    <property type="match status" value="1"/>
</dbReference>
<reference evidence="14 15" key="1">
    <citation type="submission" date="2016-11" db="EMBL/GenBank/DDBJ databases">
        <authorList>
            <person name="Jaros S."/>
            <person name="Januszkiewicz K."/>
            <person name="Wedrychowicz H."/>
        </authorList>
    </citation>
    <scope>NUCLEOTIDE SEQUENCE [LARGE SCALE GENOMIC DNA]</scope>
    <source>
        <strain evidence="14 15">DSM 19557</strain>
    </source>
</reference>
<dbReference type="Gene3D" id="3.70.10.10">
    <property type="match status" value="1"/>
</dbReference>
<keyword evidence="7 10" id="KW-0235">DNA replication</keyword>
<proteinExistence type="inferred from homology"/>